<accession>A0A4Z0VZQ0</accession>
<dbReference type="OrthoDB" id="49268at2"/>
<organism evidence="2 3">
    <name type="scientific">Geotoga petraea</name>
    <dbReference type="NCBI Taxonomy" id="28234"/>
    <lineage>
        <taxon>Bacteria</taxon>
        <taxon>Thermotogati</taxon>
        <taxon>Thermotogota</taxon>
        <taxon>Thermotogae</taxon>
        <taxon>Petrotogales</taxon>
        <taxon>Petrotogaceae</taxon>
        <taxon>Geotoga</taxon>
    </lineage>
</organism>
<dbReference type="Proteomes" id="UP000297288">
    <property type="component" value="Unassembled WGS sequence"/>
</dbReference>
<dbReference type="InterPro" id="IPR037004">
    <property type="entry name" value="Exonuc_VII_ssu_sf"/>
</dbReference>
<dbReference type="GO" id="GO:0009318">
    <property type="term" value="C:exodeoxyribonuclease VII complex"/>
    <property type="evidence" value="ECO:0007669"/>
    <property type="project" value="InterPro"/>
</dbReference>
<dbReference type="EMBL" id="SRME01000005">
    <property type="protein sequence ID" value="TGG87237.1"/>
    <property type="molecule type" value="Genomic_DNA"/>
</dbReference>
<sequence length="86" mass="10330">MKEILKLTKKEIENLSFNQQMEYLEEINDLFQKDNGDMDVENALELYKKSLEILSKAKGKLNLLKEEKEKIDKEYEKLFDNEKIEE</sequence>
<reference evidence="2 3" key="1">
    <citation type="submission" date="2019-04" db="EMBL/GenBank/DDBJ databases">
        <title>Draft genome sequence data and analysis of a Fermenting Bacterium, Geotoga petraea strain HO-Geo1, isolated from heavy-oil petroleum reservoir in Russia.</title>
        <authorList>
            <person name="Grouzdev D.S."/>
            <person name="Semenova E.M."/>
            <person name="Sokolova D.S."/>
            <person name="Tourova T.P."/>
            <person name="Poltaraus A.B."/>
            <person name="Nazina T.N."/>
        </authorList>
    </citation>
    <scope>NUCLEOTIDE SEQUENCE [LARGE SCALE GENOMIC DNA]</scope>
    <source>
        <strain evidence="2 3">HO-Geo1</strain>
    </source>
</reference>
<gene>
    <name evidence="2" type="ORF">E4650_07985</name>
</gene>
<dbReference type="AlphaFoldDB" id="A0A4Z0VZQ0"/>
<name>A0A4Z0VZQ0_9BACT</name>
<dbReference type="GO" id="GO:0006308">
    <property type="term" value="P:DNA catabolic process"/>
    <property type="evidence" value="ECO:0007669"/>
    <property type="project" value="InterPro"/>
</dbReference>
<comment type="caution">
    <text evidence="2">The sequence shown here is derived from an EMBL/GenBank/DDBJ whole genome shotgun (WGS) entry which is preliminary data.</text>
</comment>
<dbReference type="GO" id="GO:0008855">
    <property type="term" value="F:exodeoxyribonuclease VII activity"/>
    <property type="evidence" value="ECO:0007669"/>
    <property type="project" value="InterPro"/>
</dbReference>
<dbReference type="SUPFAM" id="SSF116842">
    <property type="entry name" value="XseB-like"/>
    <property type="match status" value="1"/>
</dbReference>
<dbReference type="RefSeq" id="WP_135403058.1">
    <property type="nucleotide sequence ID" value="NZ_SRME01000005.1"/>
</dbReference>
<feature type="coiled-coil region" evidence="1">
    <location>
        <begin position="54"/>
        <end position="81"/>
    </location>
</feature>
<evidence type="ECO:0000313" key="2">
    <source>
        <dbReference type="EMBL" id="TGG87237.1"/>
    </source>
</evidence>
<keyword evidence="1" id="KW-0175">Coiled coil</keyword>
<evidence type="ECO:0000256" key="1">
    <source>
        <dbReference type="SAM" id="Coils"/>
    </source>
</evidence>
<proteinExistence type="predicted"/>
<protein>
    <submittedName>
        <fullName evidence="2">Uncharacterized protein</fullName>
    </submittedName>
</protein>
<evidence type="ECO:0000313" key="3">
    <source>
        <dbReference type="Proteomes" id="UP000297288"/>
    </source>
</evidence>